<gene>
    <name evidence="1" type="ORF">L485_19590</name>
</gene>
<dbReference type="PANTHER" id="PTHR43667:SF2">
    <property type="entry name" value="FATTY ACID C-METHYL TRANSFERASE"/>
    <property type="match status" value="1"/>
</dbReference>
<dbReference type="eggNOG" id="COG2230">
    <property type="taxonomic scope" value="Bacteria"/>
</dbReference>
<keyword evidence="2" id="KW-1185">Reference proteome</keyword>
<dbReference type="AlphaFoldDB" id="T0HEX9"/>
<dbReference type="PATRIC" id="fig|1114964.3.peg.3847"/>
<dbReference type="Proteomes" id="UP000015524">
    <property type="component" value="Unassembled WGS sequence"/>
</dbReference>
<proteinExistence type="predicted"/>
<dbReference type="InterPro" id="IPR050723">
    <property type="entry name" value="CFA/CMAS"/>
</dbReference>
<comment type="caution">
    <text evidence="1">The sequence shown here is derived from an EMBL/GenBank/DDBJ whole genome shotgun (WGS) entry which is preliminary data.</text>
</comment>
<dbReference type="CDD" id="cd02440">
    <property type="entry name" value="AdoMet_MTases"/>
    <property type="match status" value="1"/>
</dbReference>
<reference evidence="1 2" key="1">
    <citation type="journal article" date="2013" name="Genome Announc.">
        <title>Draft Genome Sequence of a Hexachlorocyclohexane-Degrading Bacterium, Sphingobium baderi Strain LL03T.</title>
        <authorList>
            <person name="Kaur J."/>
            <person name="Verma H."/>
            <person name="Tripathi C."/>
            <person name="Khurana J.P."/>
            <person name="Lal R."/>
        </authorList>
    </citation>
    <scope>NUCLEOTIDE SEQUENCE [LARGE SCALE GENOMIC DNA]</scope>
    <source>
        <strain evidence="1 2">LL03</strain>
    </source>
</reference>
<dbReference type="EMBL" id="ATIB01000085">
    <property type="protein sequence ID" value="EQA97949.1"/>
    <property type="molecule type" value="Genomic_DNA"/>
</dbReference>
<dbReference type="Gene3D" id="3.40.50.150">
    <property type="entry name" value="Vaccinia Virus protein VP39"/>
    <property type="match status" value="1"/>
</dbReference>
<name>T0HEX9_9SPHN</name>
<dbReference type="Pfam" id="PF02353">
    <property type="entry name" value="CMAS"/>
    <property type="match status" value="1"/>
</dbReference>
<evidence type="ECO:0000313" key="1">
    <source>
        <dbReference type="EMBL" id="EQA97949.1"/>
    </source>
</evidence>
<dbReference type="InterPro" id="IPR029063">
    <property type="entry name" value="SAM-dependent_MTases_sf"/>
</dbReference>
<protein>
    <recommendedName>
        <fullName evidence="3">Cyclopropane-fatty-acyl-phospholipid synthase</fullName>
    </recommendedName>
</protein>
<accession>T0HEX9</accession>
<evidence type="ECO:0008006" key="3">
    <source>
        <dbReference type="Google" id="ProtNLM"/>
    </source>
</evidence>
<dbReference type="PANTHER" id="PTHR43667">
    <property type="entry name" value="CYCLOPROPANE-FATTY-ACYL-PHOSPHOLIPID SYNTHASE"/>
    <property type="match status" value="1"/>
</dbReference>
<sequence>MDAVNPYLHRPAVTRALLLIETGDKPGCVARPWIESDSMRHCGPRRHEAETNVMNAIEPRRGKAALGTRRPPSHGPASLLARMVGPRFHRLLDRIDKGLEAGALEALLPDGTRRILGGRAPGPVCEVHVVHWRALLRLATGGSVGWYRAWAAGEWTSPDPVPLFALFMRNAEALGNVARPRGPARWAGRALHWARRNSRIGSRRNIAYHYDLGNDFYALWLDADMHYSSALFIDPADRSESLEAAQRRKADAILDRLALRDGASLLEIGCGWGGLGERAMERWAVRYDGLTLSTEQADYARDRLGSGASILLTDYRDAVGQYDAIASVEMVEAVGQRYWPDYLAAIHRLLKPGGRAAIQYILMDDAIFEGYARGADFIQTYIFPGGMLISESRFRAMAEQQGLEWRDVSRFGLHYAETLRRWRERFERVVDAGQLPASFDRHFVDLWRYYLMYCEGGFLGGTIDVAQVTLVKPG</sequence>
<evidence type="ECO:0000313" key="2">
    <source>
        <dbReference type="Proteomes" id="UP000015524"/>
    </source>
</evidence>
<organism evidence="1 2">
    <name type="scientific">Sphingobium baderi LL03</name>
    <dbReference type="NCBI Taxonomy" id="1114964"/>
    <lineage>
        <taxon>Bacteria</taxon>
        <taxon>Pseudomonadati</taxon>
        <taxon>Pseudomonadota</taxon>
        <taxon>Alphaproteobacteria</taxon>
        <taxon>Sphingomonadales</taxon>
        <taxon>Sphingomonadaceae</taxon>
        <taxon>Sphingobium</taxon>
    </lineage>
</organism>
<dbReference type="SUPFAM" id="SSF53335">
    <property type="entry name" value="S-adenosyl-L-methionine-dependent methyltransferases"/>
    <property type="match status" value="1"/>
</dbReference>